<name>A0A9U8DZY3_BIOGL</name>
<protein>
    <submittedName>
        <fullName evidence="3">Uncharacterized protein LOC106055820 isoform X1</fullName>
    </submittedName>
</protein>
<dbReference type="KEGG" id="bgt:106055820"/>
<keyword evidence="2" id="KW-1185">Reference proteome</keyword>
<evidence type="ECO:0000313" key="2">
    <source>
        <dbReference type="Proteomes" id="UP001165740"/>
    </source>
</evidence>
<sequence length="870" mass="99070">MIIAVNSSDMSPVNLDLDAVNVSELKTNNQIDEINSKISHPRIKETLTDLQKLICDLDQDAKKCLLKSLITIGESAKEDLITMGKAVKEDVHLYDKTCVCDAKKVFRPVEFPKKNNFKISLKSLKQDQSEDEFKALLTSCSDALERLEEHLKELNERYAHYAKTRENEILTLYNSSYEMEVDIWSANNDLEVKLQEQCQSLTKASTDLLKNCLPNMMSKWRRYESLAHVGHIPSHDREVYIEKLDKLFTRVFQLALIQPTEVESSVVAEKLASVSSTIENFNTHLSALKSAIIEIAWYYEVQPSPCIKVNTSKNSEDIILKLRPLGIALNEIKSQEIVYFAEKNSKKHVKCQIKKIKEAGNTIIVTVQLSNFERHTKRSANADFDHFNRIQWELQLKGSNAPTIKCLSLPFTVRSGSTQLWYYIGAVHWYCWVQTDLYQPRFHCSTTMPLEVFISMLQERFYTITSQHFTEENVQFFQSLLRQAFPNMKDDVQMKDILQEKMHNTRNNSSHRNNFSTYTWFIAACYTLAMFQEDLKLGVLSSFLSYDQCEGMLMNQPAGSTIVRISRNTVKNEQSERPLASITAHIATGHKQTTAPHVEDPVNIDNLYTFLSHLKVAVNHQTVSVLCLLPSGLTMDKYKSYSKVKQQNGEDNPNGYGKKAFVTPGDIIILGDEMQPLSQMLEEKVSLNQVNPESEDVQPCTKSIKLDNKQNSKMDQILSMNSPQSFQPAIQSSTSQPNFAQSLSLLPLQNNSNRIYLDTNEGPDLPLNADFIEMWARQQLTNESPDLLASQLGSLNVNNNMLSSQQQCQENPNSSQDYVNVPTLLSPTTANSSLFTENSLETLDNDPFNILDDQTEDLTDFFFSCQNMNK</sequence>
<dbReference type="Gene3D" id="1.10.238.10">
    <property type="entry name" value="EF-hand"/>
    <property type="match status" value="1"/>
</dbReference>
<gene>
    <name evidence="3" type="primary">LOC106055820</name>
</gene>
<dbReference type="OMA" id="TWAKEDM"/>
<evidence type="ECO:0000313" key="3">
    <source>
        <dbReference type="RefSeq" id="XP_013067745.2"/>
    </source>
</evidence>
<proteinExistence type="predicted"/>
<dbReference type="SUPFAM" id="SSF49417">
    <property type="entry name" value="p53-like transcription factors"/>
    <property type="match status" value="1"/>
</dbReference>
<feature type="coiled-coil region" evidence="1">
    <location>
        <begin position="137"/>
        <end position="164"/>
    </location>
</feature>
<dbReference type="AlphaFoldDB" id="A0A9U8DZY3"/>
<dbReference type="Proteomes" id="UP001165740">
    <property type="component" value="Chromosome 15"/>
</dbReference>
<reference evidence="3" key="1">
    <citation type="submission" date="2025-08" db="UniProtKB">
        <authorList>
            <consortium name="RefSeq"/>
        </authorList>
    </citation>
    <scope>IDENTIFICATION</scope>
</reference>
<organism evidence="2 3">
    <name type="scientific">Biomphalaria glabrata</name>
    <name type="common">Bloodfluke planorb</name>
    <name type="synonym">Freshwater snail</name>
    <dbReference type="NCBI Taxonomy" id="6526"/>
    <lineage>
        <taxon>Eukaryota</taxon>
        <taxon>Metazoa</taxon>
        <taxon>Spiralia</taxon>
        <taxon>Lophotrochozoa</taxon>
        <taxon>Mollusca</taxon>
        <taxon>Gastropoda</taxon>
        <taxon>Heterobranchia</taxon>
        <taxon>Euthyneura</taxon>
        <taxon>Panpulmonata</taxon>
        <taxon>Hygrophila</taxon>
        <taxon>Lymnaeoidea</taxon>
        <taxon>Planorbidae</taxon>
        <taxon>Biomphalaria</taxon>
    </lineage>
</organism>
<dbReference type="GeneID" id="106055820"/>
<dbReference type="InterPro" id="IPR008967">
    <property type="entry name" value="p53-like_TF_DNA-bd_sf"/>
</dbReference>
<dbReference type="OrthoDB" id="6160253at2759"/>
<dbReference type="GO" id="GO:0003700">
    <property type="term" value="F:DNA-binding transcription factor activity"/>
    <property type="evidence" value="ECO:0007669"/>
    <property type="project" value="InterPro"/>
</dbReference>
<keyword evidence="1" id="KW-0175">Coiled coil</keyword>
<accession>A0A9U8DZY3</accession>
<dbReference type="RefSeq" id="XP_013067745.2">
    <property type="nucleotide sequence ID" value="XM_013212291.2"/>
</dbReference>
<evidence type="ECO:0000256" key="1">
    <source>
        <dbReference type="SAM" id="Coils"/>
    </source>
</evidence>